<feature type="binding site" evidence="6">
    <location>
        <position position="239"/>
    </location>
    <ligand>
        <name>Mg(2+)</name>
        <dbReference type="ChEBI" id="CHEBI:18420"/>
        <label>1</label>
    </ligand>
</feature>
<feature type="domain" description="Endonuclease/exonuclease/phosphatase" evidence="9">
    <location>
        <begin position="96"/>
        <end position="346"/>
    </location>
</feature>
<dbReference type="CDD" id="cd09087">
    <property type="entry name" value="Ape1-like_AP-endo"/>
    <property type="match status" value="1"/>
</dbReference>
<dbReference type="InterPro" id="IPR005135">
    <property type="entry name" value="Endo/exonuclease/phosphatase"/>
</dbReference>
<protein>
    <recommendedName>
        <fullName evidence="8">DNA-(apurinic or apyrimidinic site) endonuclease</fullName>
        <ecNumber evidence="8">3.1.-.-</ecNumber>
    </recommendedName>
</protein>
<evidence type="ECO:0000256" key="4">
    <source>
        <dbReference type="ARBA" id="ARBA00022842"/>
    </source>
</evidence>
<evidence type="ECO:0000256" key="7">
    <source>
        <dbReference type="PIRSR" id="PIRSR604808-3"/>
    </source>
</evidence>
<evidence type="ECO:0000313" key="11">
    <source>
        <dbReference type="Proteomes" id="UP000603453"/>
    </source>
</evidence>
<dbReference type="InterPro" id="IPR036691">
    <property type="entry name" value="Endo/exonu/phosph_ase_sf"/>
</dbReference>
<dbReference type="Pfam" id="PF03372">
    <property type="entry name" value="Exo_endo_phos"/>
    <property type="match status" value="1"/>
</dbReference>
<dbReference type="GO" id="GO:0003906">
    <property type="term" value="F:DNA-(apurinic or apyrimidinic site) endonuclease activity"/>
    <property type="evidence" value="ECO:0007669"/>
    <property type="project" value="TreeGrafter"/>
</dbReference>
<dbReference type="GO" id="GO:0005634">
    <property type="term" value="C:nucleus"/>
    <property type="evidence" value="ECO:0007669"/>
    <property type="project" value="TreeGrafter"/>
</dbReference>
<feature type="site" description="Important for catalytic activity" evidence="7">
    <location>
        <position position="319"/>
    </location>
</feature>
<feature type="site" description="Interaction with DNA substrate" evidence="7">
    <location>
        <position position="346"/>
    </location>
</feature>
<keyword evidence="8" id="KW-0227">DNA damage</keyword>
<dbReference type="PROSITE" id="PS51435">
    <property type="entry name" value="AP_NUCLEASE_F1_4"/>
    <property type="match status" value="1"/>
</dbReference>
<dbReference type="PROSITE" id="PS00726">
    <property type="entry name" value="AP_NUCLEASE_F1_1"/>
    <property type="match status" value="1"/>
</dbReference>
<proteinExistence type="inferred from homology"/>
<dbReference type="NCBIfam" id="TIGR00195">
    <property type="entry name" value="exoDNase_III"/>
    <property type="match status" value="1"/>
</dbReference>
<feature type="site" description="Transition state stabilizer" evidence="7">
    <location>
        <position position="241"/>
    </location>
</feature>
<feature type="active site" description="Proton donor/acceptor" evidence="5">
    <location>
        <position position="239"/>
    </location>
</feature>
<keyword evidence="3" id="KW-0378">Hydrolase</keyword>
<dbReference type="NCBIfam" id="TIGR00633">
    <property type="entry name" value="xth"/>
    <property type="match status" value="1"/>
</dbReference>
<dbReference type="Gene3D" id="3.60.10.10">
    <property type="entry name" value="Endonuclease/exonuclease/phosphatase"/>
    <property type="match status" value="1"/>
</dbReference>
<feature type="binding site" evidence="6">
    <location>
        <position position="346"/>
    </location>
    <ligand>
        <name>Mg(2+)</name>
        <dbReference type="ChEBI" id="CHEBI:18420"/>
        <label>1</label>
    </ligand>
</feature>
<evidence type="ECO:0000256" key="3">
    <source>
        <dbReference type="ARBA" id="ARBA00022801"/>
    </source>
</evidence>
<comment type="cofactor">
    <cofactor evidence="6 8">
        <name>Mg(2+)</name>
        <dbReference type="ChEBI" id="CHEBI:18420"/>
    </cofactor>
    <cofactor evidence="6 8">
        <name>Mn(2+)</name>
        <dbReference type="ChEBI" id="CHEBI:29035"/>
    </cofactor>
    <text evidence="6 8">Probably binds two magnesium or manganese ions per subunit.</text>
</comment>
<feature type="binding site" evidence="6">
    <location>
        <position position="127"/>
    </location>
    <ligand>
        <name>Mg(2+)</name>
        <dbReference type="ChEBI" id="CHEBI:18420"/>
        <label>1</label>
    </ligand>
</feature>
<dbReference type="EMBL" id="JAEPRD010000243">
    <property type="protein sequence ID" value="KAG2193234.1"/>
    <property type="molecule type" value="Genomic_DNA"/>
</dbReference>
<feature type="active site" description="Proton acceptor" evidence="5">
    <location>
        <position position="346"/>
    </location>
</feature>
<keyword evidence="11" id="KW-1185">Reference proteome</keyword>
<keyword evidence="2 6" id="KW-0479">Metal-binding</keyword>
<sequence>MNWRAGTKSLLRVLTMANTRTKIMTTNTGSENIAKATATATKRSVSPQVETVAKKAKTAAPKKSAWAPFDPSLPNNMVFPTKFEIPPKPENAIKIASYNVASLPACIKKGFNTYIDAEDADIVCVQETKLNQPLSTAVNDKVYKYRYWSFDEKKGYAGVAVFSKFKPTLVTYGIPGFDKTTKGRVISLTFPSFVLIATYVPNAGEKLIRLPERREFNRHMEKYIRSLQKEGKSIIWTGDLNVAHTADDLARPETNQKSAGFTIEERTDFSKVLKPSEEDESLPGLIDTWRHFNPTQKGHYTYYGYRFKSREKLMGWRLDYFTVTPDLMDKVVSSEIRHEAWGASDHVPLVLTLRDVKL</sequence>
<feature type="binding site" evidence="6">
    <location>
        <position position="345"/>
    </location>
    <ligand>
        <name>Mg(2+)</name>
        <dbReference type="ChEBI" id="CHEBI:18420"/>
        <label>1</label>
    </ligand>
</feature>
<accession>A0A8H7QJ71</accession>
<feature type="binding site" evidence="6">
    <location>
        <position position="241"/>
    </location>
    <ligand>
        <name>Mg(2+)</name>
        <dbReference type="ChEBI" id="CHEBI:18420"/>
        <label>1</label>
    </ligand>
</feature>
<evidence type="ECO:0000256" key="6">
    <source>
        <dbReference type="PIRSR" id="PIRSR604808-2"/>
    </source>
</evidence>
<organism evidence="10 11">
    <name type="scientific">Mucor saturninus</name>
    <dbReference type="NCBI Taxonomy" id="64648"/>
    <lineage>
        <taxon>Eukaryota</taxon>
        <taxon>Fungi</taxon>
        <taxon>Fungi incertae sedis</taxon>
        <taxon>Mucoromycota</taxon>
        <taxon>Mucoromycotina</taxon>
        <taxon>Mucoromycetes</taxon>
        <taxon>Mucorales</taxon>
        <taxon>Mucorineae</taxon>
        <taxon>Mucoraceae</taxon>
        <taxon>Mucor</taxon>
    </lineage>
</organism>
<evidence type="ECO:0000256" key="1">
    <source>
        <dbReference type="ARBA" id="ARBA00007092"/>
    </source>
</evidence>
<evidence type="ECO:0000256" key="5">
    <source>
        <dbReference type="PIRSR" id="PIRSR604808-1"/>
    </source>
</evidence>
<feature type="active site" evidence="5">
    <location>
        <position position="199"/>
    </location>
</feature>
<dbReference type="InterPro" id="IPR004808">
    <property type="entry name" value="AP_endonuc_1"/>
</dbReference>
<dbReference type="Proteomes" id="UP000603453">
    <property type="component" value="Unassembled WGS sequence"/>
</dbReference>
<comment type="caution">
    <text evidence="10">The sequence shown here is derived from an EMBL/GenBank/DDBJ whole genome shotgun (WGS) entry which is preliminary data.</text>
</comment>
<reference evidence="10" key="1">
    <citation type="submission" date="2020-12" db="EMBL/GenBank/DDBJ databases">
        <title>Metabolic potential, ecology and presence of endohyphal bacteria is reflected in genomic diversity of Mucoromycotina.</title>
        <authorList>
            <person name="Muszewska A."/>
            <person name="Okrasinska A."/>
            <person name="Steczkiewicz K."/>
            <person name="Drgas O."/>
            <person name="Orlowska M."/>
            <person name="Perlinska-Lenart U."/>
            <person name="Aleksandrzak-Piekarczyk T."/>
            <person name="Szatraj K."/>
            <person name="Zielenkiewicz U."/>
            <person name="Pilsyk S."/>
            <person name="Malc E."/>
            <person name="Mieczkowski P."/>
            <person name="Kruszewska J.S."/>
            <person name="Biernat P."/>
            <person name="Pawlowska J."/>
        </authorList>
    </citation>
    <scope>NUCLEOTIDE SEQUENCE</scope>
    <source>
        <strain evidence="10">WA0000017839</strain>
    </source>
</reference>
<evidence type="ECO:0000259" key="9">
    <source>
        <dbReference type="Pfam" id="PF03372"/>
    </source>
</evidence>
<dbReference type="AlphaFoldDB" id="A0A8H7QJ71"/>
<dbReference type="GO" id="GO:0008081">
    <property type="term" value="F:phosphoric diester hydrolase activity"/>
    <property type="evidence" value="ECO:0007669"/>
    <property type="project" value="TreeGrafter"/>
</dbReference>
<keyword evidence="4 6" id="KW-0460">Magnesium</keyword>
<gene>
    <name evidence="10" type="ORF">INT47_010709</name>
</gene>
<dbReference type="OrthoDB" id="498125at2759"/>
<dbReference type="GO" id="GO:0046872">
    <property type="term" value="F:metal ion binding"/>
    <property type="evidence" value="ECO:0007669"/>
    <property type="project" value="UniProtKB-KW"/>
</dbReference>
<feature type="binding site" evidence="6">
    <location>
        <position position="99"/>
    </location>
    <ligand>
        <name>Mg(2+)</name>
        <dbReference type="ChEBI" id="CHEBI:18420"/>
        <label>1</label>
    </ligand>
</feature>
<dbReference type="InterPro" id="IPR020847">
    <property type="entry name" value="AP_endonuclease_F1_BS"/>
</dbReference>
<evidence type="ECO:0000313" key="10">
    <source>
        <dbReference type="EMBL" id="KAG2193234.1"/>
    </source>
</evidence>
<keyword evidence="8" id="KW-0234">DNA repair</keyword>
<name>A0A8H7QJ71_9FUNG</name>
<keyword evidence="6" id="KW-0464">Manganese</keyword>
<dbReference type="PANTHER" id="PTHR22748">
    <property type="entry name" value="AP ENDONUCLEASE"/>
    <property type="match status" value="1"/>
</dbReference>
<evidence type="ECO:0000256" key="8">
    <source>
        <dbReference type="RuleBase" id="RU362131"/>
    </source>
</evidence>
<dbReference type="SUPFAM" id="SSF56219">
    <property type="entry name" value="DNase I-like"/>
    <property type="match status" value="1"/>
</dbReference>
<dbReference type="PANTHER" id="PTHR22748:SF6">
    <property type="entry name" value="DNA-(APURINIC OR APYRIMIDINIC SITE) ENDONUCLEASE"/>
    <property type="match status" value="1"/>
</dbReference>
<dbReference type="GO" id="GO:0008311">
    <property type="term" value="F:double-stranded DNA 3'-5' DNA exonuclease activity"/>
    <property type="evidence" value="ECO:0007669"/>
    <property type="project" value="TreeGrafter"/>
</dbReference>
<dbReference type="GO" id="GO:0006284">
    <property type="term" value="P:base-excision repair"/>
    <property type="evidence" value="ECO:0007669"/>
    <property type="project" value="TreeGrafter"/>
</dbReference>
<dbReference type="EC" id="3.1.-.-" evidence="8"/>
<dbReference type="GO" id="GO:0003677">
    <property type="term" value="F:DNA binding"/>
    <property type="evidence" value="ECO:0007669"/>
    <property type="project" value="InterPro"/>
</dbReference>
<evidence type="ECO:0000256" key="2">
    <source>
        <dbReference type="ARBA" id="ARBA00022723"/>
    </source>
</evidence>
<comment type="similarity">
    <text evidence="1 8">Belongs to the DNA repair enzymes AP/ExoA family.</text>
</comment>